<dbReference type="KEGG" id="naf:GQ61_04450"/>
<keyword evidence="2" id="KW-1185">Reference proteome</keyword>
<evidence type="ECO:0000313" key="2">
    <source>
        <dbReference type="Proteomes" id="UP000237351"/>
    </source>
</evidence>
<proteinExistence type="predicted"/>
<organism evidence="1 2">
    <name type="scientific">Candidatus Nucleicultrix amoebiphila FS5</name>
    <dbReference type="NCBI Taxonomy" id="1414854"/>
    <lineage>
        <taxon>Bacteria</taxon>
        <taxon>Pseudomonadati</taxon>
        <taxon>Pseudomonadota</taxon>
        <taxon>Alphaproteobacteria</taxon>
        <taxon>Holosporales</taxon>
        <taxon>Candidatus Nucleicultricaceae</taxon>
        <taxon>Candidatus Nucleicultrix</taxon>
    </lineage>
</organism>
<dbReference type="Proteomes" id="UP000237351">
    <property type="component" value="Chromosome"/>
</dbReference>
<evidence type="ECO:0000313" key="1">
    <source>
        <dbReference type="EMBL" id="ARN84679.1"/>
    </source>
</evidence>
<sequence length="64" mass="7445">MGQSESANNPHPMVIEIILRAFLAKKQLANFLYMSLGHIRLKTSENRKESRNIMRRSEIIKTTM</sequence>
<reference evidence="1 2" key="1">
    <citation type="submission" date="2014-06" db="EMBL/GenBank/DDBJ databases">
        <title>The genome of the endonuclear symbiont Nucleicultrix amoebiphila.</title>
        <authorList>
            <person name="Schulz F."/>
            <person name="Horn M."/>
        </authorList>
    </citation>
    <scope>NUCLEOTIDE SEQUENCE [LARGE SCALE GENOMIC DNA]</scope>
    <source>
        <strain evidence="1 2">FS5</strain>
    </source>
</reference>
<dbReference type="AlphaFoldDB" id="A0A1W6N4H3"/>
<gene>
    <name evidence="1" type="ORF">GQ61_04450</name>
</gene>
<dbReference type="EMBL" id="CP008743">
    <property type="protein sequence ID" value="ARN84679.1"/>
    <property type="molecule type" value="Genomic_DNA"/>
</dbReference>
<name>A0A1W6N4H3_9PROT</name>
<accession>A0A1W6N4H3</accession>
<protein>
    <submittedName>
        <fullName evidence="1">Uncharacterized protein</fullName>
    </submittedName>
</protein>